<dbReference type="PANTHER" id="PTHR11592">
    <property type="entry name" value="GLUTATHIONE PEROXIDASE"/>
    <property type="match status" value="1"/>
</dbReference>
<dbReference type="Pfam" id="PF00255">
    <property type="entry name" value="GSHPx"/>
    <property type="match status" value="1"/>
</dbReference>
<dbReference type="EMBL" id="MRZV01000928">
    <property type="protein sequence ID" value="PIK42507.1"/>
    <property type="molecule type" value="Genomic_DNA"/>
</dbReference>
<keyword evidence="9" id="KW-1185">Reference proteome</keyword>
<comment type="caution">
    <text evidence="8">The sequence shown here is derived from an EMBL/GenBank/DDBJ whole genome shotgun (WGS) entry which is preliminary data.</text>
</comment>
<reference evidence="8 9" key="1">
    <citation type="journal article" date="2017" name="PLoS Biol.">
        <title>The sea cucumber genome provides insights into morphological evolution and visceral regeneration.</title>
        <authorList>
            <person name="Zhang X."/>
            <person name="Sun L."/>
            <person name="Yuan J."/>
            <person name="Sun Y."/>
            <person name="Gao Y."/>
            <person name="Zhang L."/>
            <person name="Li S."/>
            <person name="Dai H."/>
            <person name="Hamel J.F."/>
            <person name="Liu C."/>
            <person name="Yu Y."/>
            <person name="Liu S."/>
            <person name="Lin W."/>
            <person name="Guo K."/>
            <person name="Jin S."/>
            <person name="Xu P."/>
            <person name="Storey K.B."/>
            <person name="Huan P."/>
            <person name="Zhang T."/>
            <person name="Zhou Y."/>
            <person name="Zhang J."/>
            <person name="Lin C."/>
            <person name="Li X."/>
            <person name="Xing L."/>
            <person name="Huo D."/>
            <person name="Sun M."/>
            <person name="Wang L."/>
            <person name="Mercier A."/>
            <person name="Li F."/>
            <person name="Yang H."/>
            <person name="Xiang J."/>
        </authorList>
    </citation>
    <scope>NUCLEOTIDE SEQUENCE [LARGE SCALE GENOMIC DNA]</scope>
    <source>
        <strain evidence="8">Shaxun</strain>
        <tissue evidence="8">Muscle</tissue>
    </source>
</reference>
<dbReference type="PROSITE" id="PS00763">
    <property type="entry name" value="GLUTATHIONE_PEROXID_2"/>
    <property type="match status" value="1"/>
</dbReference>
<name>A0A2G8K3C2_STIJA</name>
<evidence type="ECO:0000256" key="2">
    <source>
        <dbReference type="ARBA" id="ARBA00022559"/>
    </source>
</evidence>
<dbReference type="Proteomes" id="UP000230750">
    <property type="component" value="Unassembled WGS sequence"/>
</dbReference>
<dbReference type="GO" id="GO:0005829">
    <property type="term" value="C:cytosol"/>
    <property type="evidence" value="ECO:0007669"/>
    <property type="project" value="TreeGrafter"/>
</dbReference>
<dbReference type="AlphaFoldDB" id="A0A2G8K3C2"/>
<comment type="subunit">
    <text evidence="6">Homotetramer. Interacts with MIEN1.</text>
</comment>
<proteinExistence type="inferred from homology"/>
<sequence length="136" mass="15809">MDRYGERGLQVLGFPCNQFGYQENSKNEEIQHILEHVRPGNGFKPKFPLFKKIEVNGANTHPIFNFLKTALPMPSDDPYHLLDDPSKVIWRPLQRNDLKWNFEKFLVGPDGVPFKRYGPRFETKLIAPEIEALLQS</sequence>
<accession>A0A2G8K3C2</accession>
<gene>
    <name evidence="8" type="ORF">BSL78_20636</name>
</gene>
<dbReference type="PROSITE" id="PS51355">
    <property type="entry name" value="GLUTATHIONE_PEROXID_3"/>
    <property type="match status" value="1"/>
</dbReference>
<dbReference type="OrthoDB" id="446890at2759"/>
<dbReference type="InterPro" id="IPR036249">
    <property type="entry name" value="Thioredoxin-like_sf"/>
</dbReference>
<dbReference type="Gene3D" id="3.40.30.10">
    <property type="entry name" value="Glutaredoxin"/>
    <property type="match status" value="1"/>
</dbReference>
<comment type="catalytic activity">
    <reaction evidence="4">
        <text>2 glutathione + H2O2 = glutathione disulfide + 2 H2O</text>
        <dbReference type="Rhea" id="RHEA:16833"/>
        <dbReference type="ChEBI" id="CHEBI:15377"/>
        <dbReference type="ChEBI" id="CHEBI:16240"/>
        <dbReference type="ChEBI" id="CHEBI:57925"/>
        <dbReference type="ChEBI" id="CHEBI:58297"/>
        <dbReference type="EC" id="1.11.1.9"/>
    </reaction>
    <physiologicalReaction direction="left-to-right" evidence="4">
        <dbReference type="Rhea" id="RHEA:16834"/>
    </physiologicalReaction>
</comment>
<evidence type="ECO:0000256" key="1">
    <source>
        <dbReference type="ARBA" id="ARBA00006926"/>
    </source>
</evidence>
<evidence type="ECO:0000313" key="9">
    <source>
        <dbReference type="Proteomes" id="UP000230750"/>
    </source>
</evidence>
<comment type="catalytic activity">
    <reaction evidence="5">
        <text>(12S)-hydroperoxy-(5Z,8Z,10E,14Z)-eicosatetraenoate + 2 glutathione = (12S)-hydroxy-(5Z,8Z,10E,14Z)-eicosatetraenoate + glutathione disulfide + H2O</text>
        <dbReference type="Rhea" id="RHEA:50708"/>
        <dbReference type="ChEBI" id="CHEBI:15377"/>
        <dbReference type="ChEBI" id="CHEBI:57444"/>
        <dbReference type="ChEBI" id="CHEBI:57925"/>
        <dbReference type="ChEBI" id="CHEBI:58297"/>
        <dbReference type="ChEBI" id="CHEBI:90680"/>
    </reaction>
    <physiologicalReaction direction="left-to-right" evidence="5">
        <dbReference type="Rhea" id="RHEA:50709"/>
    </physiologicalReaction>
</comment>
<evidence type="ECO:0000256" key="4">
    <source>
        <dbReference type="ARBA" id="ARBA00036108"/>
    </source>
</evidence>
<dbReference type="GO" id="GO:0006749">
    <property type="term" value="P:glutathione metabolic process"/>
    <property type="evidence" value="ECO:0007669"/>
    <property type="project" value="TreeGrafter"/>
</dbReference>
<dbReference type="STRING" id="307972.A0A2G8K3C2"/>
<dbReference type="InterPro" id="IPR029760">
    <property type="entry name" value="GPX_CS"/>
</dbReference>
<comment type="similarity">
    <text evidence="1 7">Belongs to the glutathione peroxidase family.</text>
</comment>
<dbReference type="GO" id="GO:0042744">
    <property type="term" value="P:hydrogen peroxide catabolic process"/>
    <property type="evidence" value="ECO:0007669"/>
    <property type="project" value="TreeGrafter"/>
</dbReference>
<dbReference type="GO" id="GO:0010269">
    <property type="term" value="P:response to selenium ion"/>
    <property type="evidence" value="ECO:0007669"/>
    <property type="project" value="TreeGrafter"/>
</dbReference>
<evidence type="ECO:0000256" key="3">
    <source>
        <dbReference type="ARBA" id="ARBA00023002"/>
    </source>
</evidence>
<dbReference type="GO" id="GO:0005739">
    <property type="term" value="C:mitochondrion"/>
    <property type="evidence" value="ECO:0007669"/>
    <property type="project" value="TreeGrafter"/>
</dbReference>
<evidence type="ECO:0000256" key="7">
    <source>
        <dbReference type="RuleBase" id="RU000499"/>
    </source>
</evidence>
<keyword evidence="2 7" id="KW-0575">Peroxidase</keyword>
<dbReference type="GO" id="GO:0004602">
    <property type="term" value="F:glutathione peroxidase activity"/>
    <property type="evidence" value="ECO:0007669"/>
    <property type="project" value="UniProtKB-EC"/>
</dbReference>
<evidence type="ECO:0000256" key="6">
    <source>
        <dbReference type="ARBA" id="ARBA00038541"/>
    </source>
</evidence>
<dbReference type="SUPFAM" id="SSF52833">
    <property type="entry name" value="Thioredoxin-like"/>
    <property type="match status" value="1"/>
</dbReference>
<evidence type="ECO:0000313" key="8">
    <source>
        <dbReference type="EMBL" id="PIK42507.1"/>
    </source>
</evidence>
<dbReference type="PANTHER" id="PTHR11592:SF41">
    <property type="entry name" value="GLUTATHIONE PEROXIDASE 1"/>
    <property type="match status" value="1"/>
</dbReference>
<dbReference type="PIRSF" id="PIRSF000303">
    <property type="entry name" value="Glutathion_perox"/>
    <property type="match status" value="1"/>
</dbReference>
<dbReference type="GO" id="GO:0042542">
    <property type="term" value="P:response to hydrogen peroxide"/>
    <property type="evidence" value="ECO:0007669"/>
    <property type="project" value="TreeGrafter"/>
</dbReference>
<keyword evidence="3 7" id="KW-0560">Oxidoreductase</keyword>
<protein>
    <recommendedName>
        <fullName evidence="7">Glutathione peroxidase</fullName>
    </recommendedName>
</protein>
<evidence type="ECO:0000256" key="5">
    <source>
        <dbReference type="ARBA" id="ARBA00036482"/>
    </source>
</evidence>
<dbReference type="InterPro" id="IPR000889">
    <property type="entry name" value="Glutathione_peroxidase"/>
</dbReference>
<organism evidence="8 9">
    <name type="scientific">Stichopus japonicus</name>
    <name type="common">Sea cucumber</name>
    <dbReference type="NCBI Taxonomy" id="307972"/>
    <lineage>
        <taxon>Eukaryota</taxon>
        <taxon>Metazoa</taxon>
        <taxon>Echinodermata</taxon>
        <taxon>Eleutherozoa</taxon>
        <taxon>Echinozoa</taxon>
        <taxon>Holothuroidea</taxon>
        <taxon>Aspidochirotacea</taxon>
        <taxon>Aspidochirotida</taxon>
        <taxon>Stichopodidae</taxon>
        <taxon>Apostichopus</taxon>
    </lineage>
</organism>
<dbReference type="PRINTS" id="PR01011">
    <property type="entry name" value="GLUTPROXDASE"/>
</dbReference>